<evidence type="ECO:0000313" key="3">
    <source>
        <dbReference type="Proteomes" id="UP001281761"/>
    </source>
</evidence>
<organism evidence="2 3">
    <name type="scientific">Blattamonas nauphoetae</name>
    <dbReference type="NCBI Taxonomy" id="2049346"/>
    <lineage>
        <taxon>Eukaryota</taxon>
        <taxon>Metamonada</taxon>
        <taxon>Preaxostyla</taxon>
        <taxon>Oxymonadida</taxon>
        <taxon>Blattamonas</taxon>
    </lineage>
</organism>
<keyword evidence="1" id="KW-0472">Membrane</keyword>
<accession>A0ABQ9YEP1</accession>
<reference evidence="2 3" key="1">
    <citation type="journal article" date="2022" name="bioRxiv">
        <title>Genomics of Preaxostyla Flagellates Illuminates Evolutionary Transitions and the Path Towards Mitochondrial Loss.</title>
        <authorList>
            <person name="Novak L.V.F."/>
            <person name="Treitli S.C."/>
            <person name="Pyrih J."/>
            <person name="Halakuc P."/>
            <person name="Pipaliya S.V."/>
            <person name="Vacek V."/>
            <person name="Brzon O."/>
            <person name="Soukal P."/>
            <person name="Eme L."/>
            <person name="Dacks J.B."/>
            <person name="Karnkowska A."/>
            <person name="Elias M."/>
            <person name="Hampl V."/>
        </authorList>
    </citation>
    <scope>NUCLEOTIDE SEQUENCE [LARGE SCALE GENOMIC DNA]</scope>
    <source>
        <strain evidence="2">NAU3</strain>
        <tissue evidence="2">Gut</tissue>
    </source>
</reference>
<feature type="transmembrane region" description="Helical" evidence="1">
    <location>
        <begin position="153"/>
        <end position="173"/>
    </location>
</feature>
<feature type="transmembrane region" description="Helical" evidence="1">
    <location>
        <begin position="358"/>
        <end position="381"/>
    </location>
</feature>
<dbReference type="Proteomes" id="UP001281761">
    <property type="component" value="Unassembled WGS sequence"/>
</dbReference>
<keyword evidence="1" id="KW-1133">Transmembrane helix</keyword>
<keyword evidence="1" id="KW-0812">Transmembrane</keyword>
<gene>
    <name evidence="2" type="ORF">BLNAU_2781</name>
</gene>
<feature type="transmembrane region" description="Helical" evidence="1">
    <location>
        <begin position="252"/>
        <end position="279"/>
    </location>
</feature>
<feature type="transmembrane region" description="Helical" evidence="1">
    <location>
        <begin position="82"/>
        <end position="109"/>
    </location>
</feature>
<comment type="caution">
    <text evidence="2">The sequence shown here is derived from an EMBL/GenBank/DDBJ whole genome shotgun (WGS) entry which is preliminary data.</text>
</comment>
<feature type="transmembrane region" description="Helical" evidence="1">
    <location>
        <begin position="218"/>
        <end position="245"/>
    </location>
</feature>
<evidence type="ECO:0000313" key="2">
    <source>
        <dbReference type="EMBL" id="KAK2962121.1"/>
    </source>
</evidence>
<keyword evidence="3" id="KW-1185">Reference proteome</keyword>
<sequence>MKTADLDNPHPHKTARKIFLAMNIVLLIVATVILVIFIFLAISRGFMDSASFTFFCIALAIFVLSPLGIVGARYGPKGKEPFLIFLLIYYFTFFTILGVFVIFSLFYNFGDNPVTTAIQGYVMAFEASIRLWISSAGILSSFLSIIFQTPLLAGILLAVFLSLIIFSMGLAVYLMGYRPFLKANIIFGSAIIFIAGIVLSVFSVQFGDDLDFGGSLSFLDVILTVVGVVVCVAAVAGTICGIFIVKCFMGLHIYFVVLVVLMGLLIVIGLVVIVFPGIFWVMLAESLTEGCTDLTGSEYSKVCEKEMKALFHSSCNSTQDLIDKYNQTYPARGECSLADIRNKVVNSHIESLLDVVDMIGIGALGIAVVLLYVSVILLISLNSNWEARRPLKINPKTVRRRVHRD</sequence>
<feature type="transmembrane region" description="Helical" evidence="1">
    <location>
        <begin position="129"/>
        <end position="147"/>
    </location>
</feature>
<dbReference type="EMBL" id="JARBJD010000012">
    <property type="protein sequence ID" value="KAK2962121.1"/>
    <property type="molecule type" value="Genomic_DNA"/>
</dbReference>
<evidence type="ECO:0000256" key="1">
    <source>
        <dbReference type="SAM" id="Phobius"/>
    </source>
</evidence>
<proteinExistence type="predicted"/>
<protein>
    <submittedName>
        <fullName evidence="2">Uncharacterized protein</fullName>
    </submittedName>
</protein>
<feature type="transmembrane region" description="Helical" evidence="1">
    <location>
        <begin position="52"/>
        <end position="70"/>
    </location>
</feature>
<feature type="transmembrane region" description="Helical" evidence="1">
    <location>
        <begin position="20"/>
        <end position="40"/>
    </location>
</feature>
<feature type="transmembrane region" description="Helical" evidence="1">
    <location>
        <begin position="185"/>
        <end position="206"/>
    </location>
</feature>
<name>A0ABQ9YEP1_9EUKA</name>